<comment type="catalytic activity">
    <reaction evidence="1">
        <text>ATP + protein L-histidine = ADP + protein N-phospho-L-histidine.</text>
        <dbReference type="EC" id="2.7.13.3"/>
    </reaction>
</comment>
<evidence type="ECO:0000259" key="8">
    <source>
        <dbReference type="PROSITE" id="PS50113"/>
    </source>
</evidence>
<dbReference type="SUPFAM" id="SSF52172">
    <property type="entry name" value="CheY-like"/>
    <property type="match status" value="1"/>
</dbReference>
<evidence type="ECO:0000256" key="5">
    <source>
        <dbReference type="SAM" id="MobiDB-lite"/>
    </source>
</evidence>
<dbReference type="InterPro" id="IPR035965">
    <property type="entry name" value="PAS-like_dom_sf"/>
</dbReference>
<proteinExistence type="predicted"/>
<evidence type="ECO:0000259" key="6">
    <source>
        <dbReference type="PROSITE" id="PS50109"/>
    </source>
</evidence>
<keyword evidence="3 4" id="KW-0597">Phosphoprotein</keyword>
<dbReference type="InterPro" id="IPR001789">
    <property type="entry name" value="Sig_transdc_resp-reg_receiver"/>
</dbReference>
<dbReference type="InterPro" id="IPR004358">
    <property type="entry name" value="Sig_transdc_His_kin-like_C"/>
</dbReference>
<dbReference type="Pfam" id="PF00072">
    <property type="entry name" value="Response_reg"/>
    <property type="match status" value="1"/>
</dbReference>
<dbReference type="SUPFAM" id="SSF55874">
    <property type="entry name" value="ATPase domain of HSP90 chaperone/DNA topoisomerase II/histidine kinase"/>
    <property type="match status" value="1"/>
</dbReference>
<dbReference type="EMBL" id="VWPK01000035">
    <property type="protein sequence ID" value="KAA5610274.1"/>
    <property type="molecule type" value="Genomic_DNA"/>
</dbReference>
<dbReference type="OrthoDB" id="9796100at2"/>
<dbReference type="CDD" id="cd00130">
    <property type="entry name" value="PAS"/>
    <property type="match status" value="2"/>
</dbReference>
<evidence type="ECO:0000256" key="3">
    <source>
        <dbReference type="ARBA" id="ARBA00022553"/>
    </source>
</evidence>
<feature type="domain" description="PAC" evidence="8">
    <location>
        <begin position="225"/>
        <end position="277"/>
    </location>
</feature>
<dbReference type="InterPro" id="IPR013655">
    <property type="entry name" value="PAS_fold_3"/>
</dbReference>
<dbReference type="PROSITE" id="PS50113">
    <property type="entry name" value="PAC"/>
    <property type="match status" value="2"/>
</dbReference>
<dbReference type="InterPro" id="IPR000014">
    <property type="entry name" value="PAS"/>
</dbReference>
<dbReference type="InterPro" id="IPR036890">
    <property type="entry name" value="HATPase_C_sf"/>
</dbReference>
<dbReference type="NCBIfam" id="TIGR00229">
    <property type="entry name" value="sensory_box"/>
    <property type="match status" value="2"/>
</dbReference>
<name>A0A5M6IPR8_9PROT</name>
<dbReference type="SMART" id="SM00388">
    <property type="entry name" value="HisKA"/>
    <property type="match status" value="1"/>
</dbReference>
<dbReference type="InterPro" id="IPR011006">
    <property type="entry name" value="CheY-like_superfamily"/>
</dbReference>
<sequence>MESFMKNITKARKPGSPSHSSANAPSLHPPGPRGMMDLAVMVRDDGGIIRQWSDGCRRLYGWDALDAIGQPAHALLQTIFPVPSAGIEAALQSAGEWSGELRQRRRDGSEVIVAVHQVLQRDAAGGKAQVLESMTDITRQRLADTEARDNEIRLRLVQQVGGIAWSDHAYPDDQALVSEGFAVLYGLPQGQTHISDQAWLMLVHPDDRLRMAAIIERMLGHGGSTASEFRIQRADGSIRWVSMRAEAFLRQDGSPLRLITAQQDITEIMLARRTRFRGIFDSQFQFIGVMTDDSPGAEPAEATAPWNAGEATAAPPERMWQRLGQAAREVAGGRRDAPPEDAERRLLVDFSLRSVRDPGTGEISWVIAEGQNLAERHDLAERMAQAQTLQALGQLAGGIAHDLNNIFQTVSGAADLLTRRPGDPERTGRLARRVADAAARGSSVAQRLLSFARRVPGSTEAVETADMLAGIREILAHTLGQTIDVRAEVAAGAPRLVADRGQLETALVNLATNARDAMPDGGTLVLSAEPEQVVPGVPHPAGLAPGSYVRLSVADTGAGMDAATLLRASEPFFTTKLPGQGSGLGLTMVRRFAEEAGGAFLLSSRPGAGTTAVMWLRQAAERAGVAPVAGGTTEMTAPSQVMLVDDDDMVRETLAADLEDLGVATLAAAGGPEAIARLSAGEPVDAIVTDYSMQGMDGLAVIRKAQALRPGLPCFLLTGFADPRVALTDADAFTFVRKPVAGRDLAVRITAAVQKARASRHPEQASAHH</sequence>
<protein>
    <recommendedName>
        <fullName evidence="2">histidine kinase</fullName>
        <ecNumber evidence="2">2.7.13.3</ecNumber>
    </recommendedName>
</protein>
<reference evidence="9 10" key="1">
    <citation type="submission" date="2019-09" db="EMBL/GenBank/DDBJ databases">
        <title>Genome sequence of Rhodovastum atsumiense, a diverse member of the Acetobacteraceae family of non-sulfur purple photosynthetic bacteria.</title>
        <authorList>
            <person name="Meyer T."/>
            <person name="Kyndt J."/>
        </authorList>
    </citation>
    <scope>NUCLEOTIDE SEQUENCE [LARGE SCALE GENOMIC DNA]</scope>
    <source>
        <strain evidence="9 10">DSM 21279</strain>
    </source>
</reference>
<dbReference type="Pfam" id="PF13426">
    <property type="entry name" value="PAS_9"/>
    <property type="match status" value="1"/>
</dbReference>
<dbReference type="Proteomes" id="UP000325255">
    <property type="component" value="Unassembled WGS sequence"/>
</dbReference>
<dbReference type="SUPFAM" id="SSF55785">
    <property type="entry name" value="PYP-like sensor domain (PAS domain)"/>
    <property type="match status" value="2"/>
</dbReference>
<dbReference type="SMART" id="SM00086">
    <property type="entry name" value="PAC"/>
    <property type="match status" value="2"/>
</dbReference>
<dbReference type="PANTHER" id="PTHR43065:SF49">
    <property type="entry name" value="HISTIDINE KINASE"/>
    <property type="match status" value="1"/>
</dbReference>
<dbReference type="SMART" id="SM00387">
    <property type="entry name" value="HATPase_c"/>
    <property type="match status" value="1"/>
</dbReference>
<dbReference type="InterPro" id="IPR003594">
    <property type="entry name" value="HATPase_dom"/>
</dbReference>
<dbReference type="InterPro" id="IPR001610">
    <property type="entry name" value="PAC"/>
</dbReference>
<evidence type="ECO:0000313" key="9">
    <source>
        <dbReference type="EMBL" id="KAA5610274.1"/>
    </source>
</evidence>
<dbReference type="PRINTS" id="PR00344">
    <property type="entry name" value="BCTRLSENSOR"/>
</dbReference>
<comment type="caution">
    <text evidence="9">The sequence shown here is derived from an EMBL/GenBank/DDBJ whole genome shotgun (WGS) entry which is preliminary data.</text>
</comment>
<dbReference type="PROSITE" id="PS50109">
    <property type="entry name" value="HIS_KIN"/>
    <property type="match status" value="1"/>
</dbReference>
<accession>A0A5M6IPR8</accession>
<feature type="domain" description="Histidine kinase" evidence="6">
    <location>
        <begin position="398"/>
        <end position="620"/>
    </location>
</feature>
<gene>
    <name evidence="9" type="ORF">F1189_20040</name>
</gene>
<dbReference type="Gene3D" id="2.10.70.100">
    <property type="match status" value="1"/>
</dbReference>
<evidence type="ECO:0000259" key="7">
    <source>
        <dbReference type="PROSITE" id="PS50110"/>
    </source>
</evidence>
<feature type="region of interest" description="Disordered" evidence="5">
    <location>
        <begin position="1"/>
        <end position="34"/>
    </location>
</feature>
<dbReference type="Gene3D" id="3.40.50.2300">
    <property type="match status" value="1"/>
</dbReference>
<dbReference type="Gene3D" id="1.10.287.130">
    <property type="match status" value="1"/>
</dbReference>
<dbReference type="PROSITE" id="PS50110">
    <property type="entry name" value="RESPONSE_REGULATORY"/>
    <property type="match status" value="1"/>
</dbReference>
<evidence type="ECO:0000256" key="4">
    <source>
        <dbReference type="PROSITE-ProRule" id="PRU00169"/>
    </source>
</evidence>
<evidence type="ECO:0000256" key="1">
    <source>
        <dbReference type="ARBA" id="ARBA00000085"/>
    </source>
</evidence>
<dbReference type="PANTHER" id="PTHR43065">
    <property type="entry name" value="SENSOR HISTIDINE KINASE"/>
    <property type="match status" value="1"/>
</dbReference>
<dbReference type="InterPro" id="IPR000700">
    <property type="entry name" value="PAS-assoc_C"/>
</dbReference>
<feature type="domain" description="PAC" evidence="8">
    <location>
        <begin position="97"/>
        <end position="149"/>
    </location>
</feature>
<dbReference type="InterPro" id="IPR003661">
    <property type="entry name" value="HisK_dim/P_dom"/>
</dbReference>
<evidence type="ECO:0000313" key="10">
    <source>
        <dbReference type="Proteomes" id="UP000325255"/>
    </source>
</evidence>
<feature type="domain" description="Response regulatory" evidence="7">
    <location>
        <begin position="640"/>
        <end position="753"/>
    </location>
</feature>
<dbReference type="Gene3D" id="3.30.450.20">
    <property type="entry name" value="PAS domain"/>
    <property type="match status" value="2"/>
</dbReference>
<dbReference type="AlphaFoldDB" id="A0A5M6IPR8"/>
<keyword evidence="10" id="KW-1185">Reference proteome</keyword>
<dbReference type="Pfam" id="PF02518">
    <property type="entry name" value="HATPase_c"/>
    <property type="match status" value="1"/>
</dbReference>
<dbReference type="CDD" id="cd00082">
    <property type="entry name" value="HisKA"/>
    <property type="match status" value="1"/>
</dbReference>
<dbReference type="Gene3D" id="3.30.565.10">
    <property type="entry name" value="Histidine kinase-like ATPase, C-terminal domain"/>
    <property type="match status" value="1"/>
</dbReference>
<dbReference type="Pfam" id="PF08447">
    <property type="entry name" value="PAS_3"/>
    <property type="match status" value="1"/>
</dbReference>
<dbReference type="SUPFAM" id="SSF47384">
    <property type="entry name" value="Homodimeric domain of signal transducing histidine kinase"/>
    <property type="match status" value="1"/>
</dbReference>
<dbReference type="InterPro" id="IPR036097">
    <property type="entry name" value="HisK_dim/P_sf"/>
</dbReference>
<dbReference type="SMART" id="SM00448">
    <property type="entry name" value="REC"/>
    <property type="match status" value="1"/>
</dbReference>
<organism evidence="9 10">
    <name type="scientific">Rhodovastum atsumiense</name>
    <dbReference type="NCBI Taxonomy" id="504468"/>
    <lineage>
        <taxon>Bacteria</taxon>
        <taxon>Pseudomonadati</taxon>
        <taxon>Pseudomonadota</taxon>
        <taxon>Alphaproteobacteria</taxon>
        <taxon>Acetobacterales</taxon>
        <taxon>Acetobacteraceae</taxon>
        <taxon>Rhodovastum</taxon>
    </lineage>
</organism>
<dbReference type="GO" id="GO:0000155">
    <property type="term" value="F:phosphorelay sensor kinase activity"/>
    <property type="evidence" value="ECO:0007669"/>
    <property type="project" value="InterPro"/>
</dbReference>
<evidence type="ECO:0000256" key="2">
    <source>
        <dbReference type="ARBA" id="ARBA00012438"/>
    </source>
</evidence>
<dbReference type="EC" id="2.7.13.3" evidence="2"/>
<dbReference type="InterPro" id="IPR005467">
    <property type="entry name" value="His_kinase_dom"/>
</dbReference>
<feature type="modified residue" description="4-aspartylphosphate" evidence="4">
    <location>
        <position position="690"/>
    </location>
</feature>